<evidence type="ECO:0000313" key="11">
    <source>
        <dbReference type="EMBL" id="CAD5331716.1"/>
    </source>
</evidence>
<feature type="domain" description="Fungal lipase-type" evidence="9">
    <location>
        <begin position="275"/>
        <end position="368"/>
    </location>
</feature>
<feature type="signal peptide" evidence="8">
    <location>
        <begin position="1"/>
        <end position="21"/>
    </location>
</feature>
<evidence type="ECO:0000256" key="3">
    <source>
        <dbReference type="ARBA" id="ARBA00022490"/>
    </source>
</evidence>
<keyword evidence="6" id="KW-0539">Nucleus</keyword>
<evidence type="ECO:0000256" key="2">
    <source>
        <dbReference type="ARBA" id="ARBA00004496"/>
    </source>
</evidence>
<evidence type="ECO:0000256" key="4">
    <source>
        <dbReference type="ARBA" id="ARBA00022801"/>
    </source>
</evidence>
<name>A0A7G2FEN6_ARATH</name>
<dbReference type="PRINTS" id="PR01217">
    <property type="entry name" value="PRICHEXTENSN"/>
</dbReference>
<dbReference type="PANTHER" id="PTHR46898:SF3">
    <property type="entry name" value="FUNGAL LIPASE-LIKE DOMAIN-CONTAINING PROTEIN"/>
    <property type="match status" value="1"/>
</dbReference>
<dbReference type="GO" id="GO:0052689">
    <property type="term" value="F:carboxylic ester hydrolase activity"/>
    <property type="evidence" value="ECO:0007669"/>
    <property type="project" value="InterPro"/>
</dbReference>
<feature type="chain" id="PRO_5028893766" evidence="8">
    <location>
        <begin position="22"/>
        <end position="703"/>
    </location>
</feature>
<gene>
    <name evidence="11" type="ORF">AT9943_LOCUS19166</name>
</gene>
<evidence type="ECO:0000259" key="9">
    <source>
        <dbReference type="Pfam" id="PF01764"/>
    </source>
</evidence>
<accession>A0A7G2FEN6</accession>
<dbReference type="Proteomes" id="UP000516314">
    <property type="component" value="Chromosome 5"/>
</dbReference>
<feature type="compositionally biased region" description="Pro residues" evidence="7">
    <location>
        <begin position="36"/>
        <end position="80"/>
    </location>
</feature>
<keyword evidence="4" id="KW-0378">Hydrolase</keyword>
<dbReference type="InterPro" id="IPR041266">
    <property type="entry name" value="EDS1_EP"/>
</dbReference>
<feature type="domain" description="EDS1 EP" evidence="10">
    <location>
        <begin position="472"/>
        <end position="684"/>
    </location>
</feature>
<reference evidence="11 12" key="1">
    <citation type="submission" date="2020-09" db="EMBL/GenBank/DDBJ databases">
        <authorList>
            <person name="Ashkenazy H."/>
        </authorList>
    </citation>
    <scope>NUCLEOTIDE SEQUENCE [LARGE SCALE GENOMIC DNA]</scope>
    <source>
        <strain evidence="12">cv. Cdm-0</strain>
    </source>
</reference>
<sequence>MALSLLSVFIFFHVFTNVVFAASNEESKALVSLPTPTLPSPSPATKPPSPALKPPTPSYKPPTLPTTPIKPPTTKPPVKPPTTSVTPVKPPVSTPPIKLPPVQPPTAACQTSNTTSRKNSDRLRAFMWDEVWATLEEERMYESVRHVLLPLQVCSPRHLRSIPAHAMESSSSLKGSALGKLVVTSGLLHSSWSKILEIHNPPYSNQDPGLQVSKKKKDSGLEFQIHREEKFTLVVFSAPPICRSSSSDSTLLHVKDKENPFPFLCSENNPSFSLHTPAFNLFTSASTSLTYLKSELLQTLKSEKPVIITGAALGGSVASLYTLWLLETIEPTLKRPLCITFGSPLIGDASLQQILENSVRNSCFLHVVSAQTRIKMDFFKPFGTFLICFDSGCVCIEDHVAVTELLNGVHDSGLVDYSQVLNRLDQSMLSLADSRLIPEDVIKGIEKRAEMKNLRFDMMFKKLNDMKISMAYIEWYKKKCKEVKIGYYDRFKTQLAFPSKEFDINIKNHHKSELNRFWKSVVEEVERRPQSDASILKRRFLFSGNNYRRMIEPLDIAEYYLEGRKEYRTTGRSHHYVMLEKWFGMESILIEKERCKKRDLSDLLTFDSCFWAEVEDSLIVINQLNTTVGMRDDVREVLTRKLVEFEGYVWEIITKREVSPEIFLEESSFMKWWKEYKKIKGFNSSYLTEFMNTRKYESYGKSQ</sequence>
<dbReference type="Gene3D" id="3.40.50.1820">
    <property type="entry name" value="alpha/beta hydrolase"/>
    <property type="match status" value="1"/>
</dbReference>
<dbReference type="Pfam" id="PF18117">
    <property type="entry name" value="EDS1_EP"/>
    <property type="match status" value="1"/>
</dbReference>
<evidence type="ECO:0000256" key="8">
    <source>
        <dbReference type="SAM" id="SignalP"/>
    </source>
</evidence>
<evidence type="ECO:0000256" key="6">
    <source>
        <dbReference type="ARBA" id="ARBA00023242"/>
    </source>
</evidence>
<dbReference type="InterPro" id="IPR002921">
    <property type="entry name" value="Fungal_lipase-type"/>
</dbReference>
<dbReference type="GO" id="GO:0006629">
    <property type="term" value="P:lipid metabolic process"/>
    <property type="evidence" value="ECO:0007669"/>
    <property type="project" value="InterPro"/>
</dbReference>
<comment type="subcellular location">
    <subcellularLocation>
        <location evidence="2">Cytoplasm</location>
    </subcellularLocation>
    <subcellularLocation>
        <location evidence="1">Nucleus</location>
    </subcellularLocation>
</comment>
<evidence type="ECO:0000256" key="7">
    <source>
        <dbReference type="SAM" id="MobiDB-lite"/>
    </source>
</evidence>
<keyword evidence="8" id="KW-0732">Signal</keyword>
<dbReference type="GO" id="GO:0006952">
    <property type="term" value="P:defense response"/>
    <property type="evidence" value="ECO:0007669"/>
    <property type="project" value="UniProtKB-KW"/>
</dbReference>
<dbReference type="PANTHER" id="PTHR46898">
    <property type="entry name" value="SENESCENCE-ASSOCIATED CARBOXYLESTERASE 101"/>
    <property type="match status" value="1"/>
</dbReference>
<dbReference type="SUPFAM" id="SSF53474">
    <property type="entry name" value="alpha/beta-Hydrolases"/>
    <property type="match status" value="1"/>
</dbReference>
<feature type="compositionally biased region" description="Pro residues" evidence="7">
    <location>
        <begin position="88"/>
        <end position="104"/>
    </location>
</feature>
<dbReference type="GO" id="GO:0005737">
    <property type="term" value="C:cytoplasm"/>
    <property type="evidence" value="ECO:0007669"/>
    <property type="project" value="UniProtKB-SubCell"/>
</dbReference>
<dbReference type="InterPro" id="IPR044603">
    <property type="entry name" value="SAG101-like"/>
</dbReference>
<keyword evidence="5" id="KW-0611">Plant defense</keyword>
<evidence type="ECO:0000256" key="5">
    <source>
        <dbReference type="ARBA" id="ARBA00022821"/>
    </source>
</evidence>
<organism evidence="11 12">
    <name type="scientific">Arabidopsis thaliana</name>
    <name type="common">Mouse-ear cress</name>
    <dbReference type="NCBI Taxonomy" id="3702"/>
    <lineage>
        <taxon>Eukaryota</taxon>
        <taxon>Viridiplantae</taxon>
        <taxon>Streptophyta</taxon>
        <taxon>Embryophyta</taxon>
        <taxon>Tracheophyta</taxon>
        <taxon>Spermatophyta</taxon>
        <taxon>Magnoliopsida</taxon>
        <taxon>eudicotyledons</taxon>
        <taxon>Gunneridae</taxon>
        <taxon>Pentapetalae</taxon>
        <taxon>rosids</taxon>
        <taxon>malvids</taxon>
        <taxon>Brassicales</taxon>
        <taxon>Brassicaceae</taxon>
        <taxon>Camelineae</taxon>
        <taxon>Arabidopsis</taxon>
    </lineage>
</organism>
<dbReference type="GO" id="GO:0005634">
    <property type="term" value="C:nucleus"/>
    <property type="evidence" value="ECO:0007669"/>
    <property type="project" value="UniProtKB-SubCell"/>
</dbReference>
<dbReference type="Pfam" id="PF01764">
    <property type="entry name" value="Lipase_3"/>
    <property type="match status" value="1"/>
</dbReference>
<evidence type="ECO:0000313" key="12">
    <source>
        <dbReference type="Proteomes" id="UP000516314"/>
    </source>
</evidence>
<dbReference type="InterPro" id="IPR029058">
    <property type="entry name" value="AB_hydrolase_fold"/>
</dbReference>
<evidence type="ECO:0000259" key="10">
    <source>
        <dbReference type="Pfam" id="PF18117"/>
    </source>
</evidence>
<keyword evidence="3" id="KW-0963">Cytoplasm</keyword>
<evidence type="ECO:0000256" key="1">
    <source>
        <dbReference type="ARBA" id="ARBA00004123"/>
    </source>
</evidence>
<dbReference type="AlphaFoldDB" id="A0A7G2FEN6"/>
<protein>
    <submittedName>
        <fullName evidence="11">(thale cress) hypothetical protein</fullName>
    </submittedName>
</protein>
<dbReference type="EMBL" id="LR881470">
    <property type="protein sequence ID" value="CAD5331716.1"/>
    <property type="molecule type" value="Genomic_DNA"/>
</dbReference>
<proteinExistence type="predicted"/>
<feature type="region of interest" description="Disordered" evidence="7">
    <location>
        <begin position="32"/>
        <end position="116"/>
    </location>
</feature>